<evidence type="ECO:0000313" key="1">
    <source>
        <dbReference type="EMBL" id="JAE37151.1"/>
    </source>
</evidence>
<proteinExistence type="predicted"/>
<dbReference type="AlphaFoldDB" id="A0A0A9HQK3"/>
<dbReference type="EMBL" id="GBRH01160745">
    <property type="protein sequence ID" value="JAE37151.1"/>
    <property type="molecule type" value="Transcribed_RNA"/>
</dbReference>
<name>A0A0A9HQK3_ARUDO</name>
<protein>
    <submittedName>
        <fullName evidence="1">Uncharacterized protein</fullName>
    </submittedName>
</protein>
<reference evidence="1" key="2">
    <citation type="journal article" date="2015" name="Data Brief">
        <title>Shoot transcriptome of the giant reed, Arundo donax.</title>
        <authorList>
            <person name="Barrero R.A."/>
            <person name="Guerrero F.D."/>
            <person name="Moolhuijzen P."/>
            <person name="Goolsby J.A."/>
            <person name="Tidwell J."/>
            <person name="Bellgard S.E."/>
            <person name="Bellgard M.I."/>
        </authorList>
    </citation>
    <scope>NUCLEOTIDE SEQUENCE</scope>
    <source>
        <tissue evidence="1">Shoot tissue taken approximately 20 cm above the soil surface</tissue>
    </source>
</reference>
<sequence>MVLVLVSQHSPHAQDLSPYHEIKSRTNIMYSWGANMFPQRGTSTKTGEISSAAACFAA</sequence>
<organism evidence="1">
    <name type="scientific">Arundo donax</name>
    <name type="common">Giant reed</name>
    <name type="synonym">Donax arundinaceus</name>
    <dbReference type="NCBI Taxonomy" id="35708"/>
    <lineage>
        <taxon>Eukaryota</taxon>
        <taxon>Viridiplantae</taxon>
        <taxon>Streptophyta</taxon>
        <taxon>Embryophyta</taxon>
        <taxon>Tracheophyta</taxon>
        <taxon>Spermatophyta</taxon>
        <taxon>Magnoliopsida</taxon>
        <taxon>Liliopsida</taxon>
        <taxon>Poales</taxon>
        <taxon>Poaceae</taxon>
        <taxon>PACMAD clade</taxon>
        <taxon>Arundinoideae</taxon>
        <taxon>Arundineae</taxon>
        <taxon>Arundo</taxon>
    </lineage>
</organism>
<accession>A0A0A9HQK3</accession>
<reference evidence="1" key="1">
    <citation type="submission" date="2014-09" db="EMBL/GenBank/DDBJ databases">
        <authorList>
            <person name="Magalhaes I.L.F."/>
            <person name="Oliveira U."/>
            <person name="Santos F.R."/>
            <person name="Vidigal T.H.D.A."/>
            <person name="Brescovit A.D."/>
            <person name="Santos A.J."/>
        </authorList>
    </citation>
    <scope>NUCLEOTIDE SEQUENCE</scope>
    <source>
        <tissue evidence="1">Shoot tissue taken approximately 20 cm above the soil surface</tissue>
    </source>
</reference>